<evidence type="ECO:0000313" key="10">
    <source>
        <dbReference type="EMBL" id="GET01750.1"/>
    </source>
</evidence>
<dbReference type="InterPro" id="IPR040038">
    <property type="entry name" value="TIPIN/Csm3/Swi3"/>
</dbReference>
<sequence>MDKNNNEYNFSDLDEELNDYEVEKGKIAGFDFDALDFEKSKKETSKKQEPPSRAEKKSGRTAKKRRVLPKVDYEKLVGPDGLAKLKEQGPKLKFMNHKKSKNATIDNLGTLINFYQTWAHGLCPQMKFKDVISQSENVCKEKRLKYYLDALREEAKNNQNERNDYLSGKTLADEESEFWHTPSQSASRNKRLSSFEDKLKEGLTNQNYDEDLIATPIRLTIGDNLTNGGDLATGNGLNSGNDPNFSNDPIFGNDLEEIVQSAESPIKDNILRPRRLVYDDEVDDINDSALTNQSQEIMMEIGSYPLSSYKDQEELYDDDILGDSPDIQIPIIKKDQNEIFEDIVLPCESRDDILGNSKQAPNMDIDQVYEDPNLSSLSPGMISSPSKRNFLYKDQDENDDMGGAGSDKENLQPCTIDLPVSKGSTLFFDLGDRYVDLTPIYEEVNDLD</sequence>
<dbReference type="EMBL" id="BEXD01001413">
    <property type="protein sequence ID" value="GBB93993.1"/>
    <property type="molecule type" value="Genomic_DNA"/>
</dbReference>
<dbReference type="OrthoDB" id="437078at2759"/>
<feature type="domain" description="Chromosome segregation in meiosis protein 3" evidence="8">
    <location>
        <begin position="70"/>
        <end position="155"/>
    </location>
</feature>
<dbReference type="GO" id="GO:0000076">
    <property type="term" value="P:DNA replication checkpoint signaling"/>
    <property type="evidence" value="ECO:0007669"/>
    <property type="project" value="UniProtKB-UniRule"/>
</dbReference>
<dbReference type="GO" id="GO:0031298">
    <property type="term" value="C:replication fork protection complex"/>
    <property type="evidence" value="ECO:0007669"/>
    <property type="project" value="TreeGrafter"/>
</dbReference>
<dbReference type="GO" id="GO:0006974">
    <property type="term" value="P:DNA damage response"/>
    <property type="evidence" value="ECO:0007669"/>
    <property type="project" value="UniProtKB-KW"/>
</dbReference>
<reference evidence="10" key="2">
    <citation type="submission" date="2019-10" db="EMBL/GenBank/DDBJ databases">
        <title>Conservation and host-specific expression of non-tandemly repeated heterogenous ribosome RNA gene in arbuscular mycorrhizal fungi.</title>
        <authorList>
            <person name="Maeda T."/>
            <person name="Kobayashi Y."/>
            <person name="Nakagawa T."/>
            <person name="Ezawa T."/>
            <person name="Yamaguchi K."/>
            <person name="Bino T."/>
            <person name="Nishimoto Y."/>
            <person name="Shigenobu S."/>
            <person name="Kawaguchi M."/>
        </authorList>
    </citation>
    <scope>NUCLEOTIDE SEQUENCE</scope>
    <source>
        <strain evidence="10">HR1</strain>
    </source>
</reference>
<evidence type="ECO:0000256" key="1">
    <source>
        <dbReference type="ARBA" id="ARBA00004123"/>
    </source>
</evidence>
<gene>
    <name evidence="10" type="ORF">RCL2_002814800</name>
    <name evidence="9" type="ORF">RclHR1_02270017</name>
</gene>
<dbReference type="AlphaFoldDB" id="A0A2Z6QUE5"/>
<evidence type="ECO:0000256" key="3">
    <source>
        <dbReference type="ARBA" id="ARBA00022763"/>
    </source>
</evidence>
<evidence type="ECO:0000313" key="11">
    <source>
        <dbReference type="Proteomes" id="UP000247702"/>
    </source>
</evidence>
<dbReference type="Proteomes" id="UP000615446">
    <property type="component" value="Unassembled WGS sequence"/>
</dbReference>
<keyword evidence="11" id="KW-1185">Reference proteome</keyword>
<accession>A0A2Z6QUE5</accession>
<organism evidence="9 11">
    <name type="scientific">Rhizophagus clarus</name>
    <dbReference type="NCBI Taxonomy" id="94130"/>
    <lineage>
        <taxon>Eukaryota</taxon>
        <taxon>Fungi</taxon>
        <taxon>Fungi incertae sedis</taxon>
        <taxon>Mucoromycota</taxon>
        <taxon>Glomeromycotina</taxon>
        <taxon>Glomeromycetes</taxon>
        <taxon>Glomerales</taxon>
        <taxon>Glomeraceae</taxon>
        <taxon>Rhizophagus</taxon>
    </lineage>
</organism>
<evidence type="ECO:0000256" key="2">
    <source>
        <dbReference type="ARBA" id="ARBA00006075"/>
    </source>
</evidence>
<evidence type="ECO:0000256" key="5">
    <source>
        <dbReference type="ARBA" id="ARBA00023306"/>
    </source>
</evidence>
<dbReference type="GO" id="GO:0003677">
    <property type="term" value="F:DNA binding"/>
    <property type="evidence" value="ECO:0007669"/>
    <property type="project" value="TreeGrafter"/>
</dbReference>
<protein>
    <recommendedName>
        <fullName evidence="6">Chromosome segregation in meiosis protein</fullName>
    </recommendedName>
</protein>
<dbReference type="PANTHER" id="PTHR13220">
    <property type="entry name" value="TIMELESS INTERACTING-RELATED"/>
    <property type="match status" value="1"/>
</dbReference>
<keyword evidence="4 6" id="KW-0539">Nucleus</keyword>
<dbReference type="InterPro" id="IPR012923">
    <property type="entry name" value="Csm3"/>
</dbReference>
<feature type="compositionally biased region" description="Basic and acidic residues" evidence="7">
    <location>
        <begin position="40"/>
        <end position="58"/>
    </location>
</feature>
<proteinExistence type="inferred from homology"/>
<evidence type="ECO:0000256" key="7">
    <source>
        <dbReference type="SAM" id="MobiDB-lite"/>
    </source>
</evidence>
<dbReference type="PANTHER" id="PTHR13220:SF11">
    <property type="entry name" value="TIMELESS-INTERACTING PROTEIN"/>
    <property type="match status" value="1"/>
</dbReference>
<dbReference type="Pfam" id="PF07962">
    <property type="entry name" value="Swi3"/>
    <property type="match status" value="1"/>
</dbReference>
<evidence type="ECO:0000259" key="8">
    <source>
        <dbReference type="Pfam" id="PF07962"/>
    </source>
</evidence>
<comment type="similarity">
    <text evidence="2 6">Belongs to the CSM3 family.</text>
</comment>
<comment type="function">
    <text evidence="6">Plays an important role in the control of DNA replication and the maintenance of replication fork stability.</text>
</comment>
<evidence type="ECO:0000256" key="6">
    <source>
        <dbReference type="RuleBase" id="RU366049"/>
    </source>
</evidence>
<comment type="subcellular location">
    <subcellularLocation>
        <location evidence="1 6">Nucleus</location>
    </subcellularLocation>
</comment>
<evidence type="ECO:0000256" key="4">
    <source>
        <dbReference type="ARBA" id="ARBA00023242"/>
    </source>
</evidence>
<dbReference type="EMBL" id="BLAL01000302">
    <property type="protein sequence ID" value="GET01750.1"/>
    <property type="molecule type" value="Genomic_DNA"/>
</dbReference>
<dbReference type="GO" id="GO:0043111">
    <property type="term" value="P:replication fork arrest"/>
    <property type="evidence" value="ECO:0007669"/>
    <property type="project" value="TreeGrafter"/>
</dbReference>
<name>A0A2Z6QUE5_9GLOM</name>
<dbReference type="Proteomes" id="UP000247702">
    <property type="component" value="Unassembled WGS sequence"/>
</dbReference>
<evidence type="ECO:0000313" key="9">
    <source>
        <dbReference type="EMBL" id="GBB93993.1"/>
    </source>
</evidence>
<dbReference type="STRING" id="94130.A0A2Z6QUE5"/>
<dbReference type="GO" id="GO:0031297">
    <property type="term" value="P:replication fork processing"/>
    <property type="evidence" value="ECO:0007669"/>
    <property type="project" value="UniProtKB-UniRule"/>
</dbReference>
<feature type="region of interest" description="Disordered" evidence="7">
    <location>
        <begin position="40"/>
        <end position="64"/>
    </location>
</feature>
<reference evidence="9 11" key="1">
    <citation type="submission" date="2017-11" db="EMBL/GenBank/DDBJ databases">
        <title>The genome of Rhizophagus clarus HR1 reveals common genetic basis of auxotrophy among arbuscular mycorrhizal fungi.</title>
        <authorList>
            <person name="Kobayashi Y."/>
        </authorList>
    </citation>
    <scope>NUCLEOTIDE SEQUENCE [LARGE SCALE GENOMIC DNA]</scope>
    <source>
        <strain evidence="9 11">HR1</strain>
    </source>
</reference>
<keyword evidence="5 6" id="KW-0131">Cell cycle</keyword>
<comment type="caution">
    <text evidence="9">The sequence shown here is derived from an EMBL/GenBank/DDBJ whole genome shotgun (WGS) entry which is preliminary data.</text>
</comment>
<keyword evidence="3 6" id="KW-0227">DNA damage</keyword>